<gene>
    <name evidence="10" type="primary">murG</name>
    <name evidence="13" type="ORF">FHR38_005789</name>
</gene>
<keyword evidence="6 10" id="KW-0573">Peptidoglycan synthesis</keyword>
<feature type="binding site" evidence="10">
    <location>
        <position position="187"/>
    </location>
    <ligand>
        <name>UDP-N-acetyl-alpha-D-glucosamine</name>
        <dbReference type="ChEBI" id="CHEBI:57705"/>
    </ligand>
</feature>
<keyword evidence="8 10" id="KW-0131">Cell cycle</keyword>
<dbReference type="CDD" id="cd03785">
    <property type="entry name" value="GT28_MurG"/>
    <property type="match status" value="1"/>
</dbReference>
<organism evidence="13 14">
    <name type="scientific">Micromonospora polyrhachis</name>
    <dbReference type="NCBI Taxonomy" id="1282883"/>
    <lineage>
        <taxon>Bacteria</taxon>
        <taxon>Bacillati</taxon>
        <taxon>Actinomycetota</taxon>
        <taxon>Actinomycetes</taxon>
        <taxon>Micromonosporales</taxon>
        <taxon>Micromonosporaceae</taxon>
        <taxon>Micromonospora</taxon>
    </lineage>
</organism>
<keyword evidence="5 10" id="KW-0133">Cell shape</keyword>
<feature type="binding site" evidence="10">
    <location>
        <position position="319"/>
    </location>
    <ligand>
        <name>UDP-N-acetyl-alpha-D-glucosamine</name>
        <dbReference type="ChEBI" id="CHEBI:57705"/>
    </ligand>
</feature>
<evidence type="ECO:0000256" key="9">
    <source>
        <dbReference type="ARBA" id="ARBA00023316"/>
    </source>
</evidence>
<evidence type="ECO:0000313" key="13">
    <source>
        <dbReference type="EMBL" id="MBB4962056.1"/>
    </source>
</evidence>
<comment type="caution">
    <text evidence="13">The sequence shown here is derived from an EMBL/GenBank/DDBJ whole genome shotgun (WGS) entry which is preliminary data.</text>
</comment>
<reference evidence="13 14" key="1">
    <citation type="submission" date="2020-08" db="EMBL/GenBank/DDBJ databases">
        <title>Sequencing the genomes of 1000 actinobacteria strains.</title>
        <authorList>
            <person name="Klenk H.-P."/>
        </authorList>
    </citation>
    <scope>NUCLEOTIDE SEQUENCE [LARGE SCALE GENOMIC DNA]</scope>
    <source>
        <strain evidence="13 14">DSM 45886</strain>
    </source>
</reference>
<dbReference type="InterPro" id="IPR004276">
    <property type="entry name" value="GlycoTrans_28_N"/>
</dbReference>
<dbReference type="SUPFAM" id="SSF53756">
    <property type="entry name" value="UDP-Glycosyltransferase/glycogen phosphorylase"/>
    <property type="match status" value="1"/>
</dbReference>
<keyword evidence="14" id="KW-1185">Reference proteome</keyword>
<dbReference type="Pfam" id="PF04101">
    <property type="entry name" value="Glyco_tran_28_C"/>
    <property type="match status" value="1"/>
</dbReference>
<protein>
    <recommendedName>
        <fullName evidence="10">UDP-N-acetylglucosamine--N-acetylmuramyl-(pentapeptide) pyrophosphoryl-undecaprenol N-acetylglucosamine transferase</fullName>
        <ecNumber evidence="10">2.4.1.227</ecNumber>
    </recommendedName>
    <alternativeName>
        <fullName evidence="10">Undecaprenyl-PP-MurNAc-pentapeptide-UDPGlcNAc GlcNAc transferase</fullName>
    </alternativeName>
</protein>
<keyword evidence="4 10" id="KW-0808">Transferase</keyword>
<evidence type="ECO:0000256" key="8">
    <source>
        <dbReference type="ARBA" id="ARBA00023306"/>
    </source>
</evidence>
<dbReference type="UniPathway" id="UPA00219"/>
<evidence type="ECO:0000256" key="10">
    <source>
        <dbReference type="HAMAP-Rule" id="MF_00033"/>
    </source>
</evidence>
<dbReference type="HAMAP" id="MF_00033">
    <property type="entry name" value="MurG"/>
    <property type="match status" value="1"/>
</dbReference>
<dbReference type="GO" id="GO:0009252">
    <property type="term" value="P:peptidoglycan biosynthetic process"/>
    <property type="evidence" value="ECO:0007669"/>
    <property type="project" value="UniProtKB-UniRule"/>
</dbReference>
<feature type="domain" description="Glycosyltransferase family 28 N-terminal" evidence="11">
    <location>
        <begin position="14"/>
        <end position="161"/>
    </location>
</feature>
<dbReference type="GO" id="GO:0050511">
    <property type="term" value="F:undecaprenyldiphospho-muramoylpentapeptide beta-N-acetylglucosaminyltransferase activity"/>
    <property type="evidence" value="ECO:0007669"/>
    <property type="project" value="UniProtKB-UniRule"/>
</dbReference>
<dbReference type="InterPro" id="IPR007235">
    <property type="entry name" value="Glyco_trans_28_C"/>
</dbReference>
<dbReference type="GO" id="GO:0008360">
    <property type="term" value="P:regulation of cell shape"/>
    <property type="evidence" value="ECO:0007669"/>
    <property type="project" value="UniProtKB-KW"/>
</dbReference>
<evidence type="ECO:0000259" key="12">
    <source>
        <dbReference type="Pfam" id="PF04101"/>
    </source>
</evidence>
<accession>A0A7W7WSA6</accession>
<feature type="binding site" evidence="10">
    <location>
        <begin position="21"/>
        <end position="23"/>
    </location>
    <ligand>
        <name>UDP-N-acetyl-alpha-D-glucosamine</name>
        <dbReference type="ChEBI" id="CHEBI:57705"/>
    </ligand>
</feature>
<dbReference type="EC" id="2.4.1.227" evidence="10"/>
<dbReference type="GO" id="GO:0005886">
    <property type="term" value="C:plasma membrane"/>
    <property type="evidence" value="ECO:0007669"/>
    <property type="project" value="UniProtKB-SubCell"/>
</dbReference>
<dbReference type="GO" id="GO:0051301">
    <property type="term" value="P:cell division"/>
    <property type="evidence" value="ECO:0007669"/>
    <property type="project" value="UniProtKB-KW"/>
</dbReference>
<keyword evidence="7 10" id="KW-0472">Membrane</keyword>
<comment type="subcellular location">
    <subcellularLocation>
        <location evidence="10">Cell membrane</location>
        <topology evidence="10">Peripheral membrane protein</topology>
        <orientation evidence="10">Cytoplasmic side</orientation>
    </subcellularLocation>
</comment>
<keyword evidence="9 10" id="KW-0961">Cell wall biogenesis/degradation</keyword>
<comment type="caution">
    <text evidence="10">Lacks conserved residue(s) required for the propagation of feature annotation.</text>
</comment>
<comment type="pathway">
    <text evidence="10">Cell wall biogenesis; peptidoglycan biosynthesis.</text>
</comment>
<sequence>MTIYSAEGLHRIRVIVTGGGTGGHTYPALTTIRTLRARLAEAGTEPELLWVGVSHGLEAKIARQENVPFKAITTGKLRRSPNLRELGRNLADMFRIPLGVVQAIMTVIRTKPAVVFSTGGYVCVPIGVAAWLTRRPLVMHEQILTLGLANRILARLATRILLSHESSVEHLPARAKRRAVVTGNPVRPEVLAGNRAAALAAYGLDPDLPLVFVTGGAQGALQVNKLVAAILPDILPGCQVLHQCGDYSFAQMREVAAGLPDYLRNRYRVVDYVHGELPDVLAAADIVVARSGAGTVAELTALGKACIFIPLIPTGGDEQRRTARHLADAGAARMLAGPDATADRLRDEVIALLKDPRQRQWLADNARQHGRPDAATAVARQLIDAARRD</sequence>
<evidence type="ECO:0000256" key="4">
    <source>
        <dbReference type="ARBA" id="ARBA00022679"/>
    </source>
</evidence>
<evidence type="ECO:0000256" key="5">
    <source>
        <dbReference type="ARBA" id="ARBA00022960"/>
    </source>
</evidence>
<keyword evidence="3 10" id="KW-0328">Glycosyltransferase</keyword>
<name>A0A7W7WSA6_9ACTN</name>
<evidence type="ECO:0000259" key="11">
    <source>
        <dbReference type="Pfam" id="PF03033"/>
    </source>
</evidence>
<dbReference type="EMBL" id="JACHJW010000001">
    <property type="protein sequence ID" value="MBB4962056.1"/>
    <property type="molecule type" value="Genomic_DNA"/>
</dbReference>
<dbReference type="AlphaFoldDB" id="A0A7W7WSA6"/>
<feature type="domain" description="Glycosyl transferase family 28 C-terminal" evidence="12">
    <location>
        <begin position="211"/>
        <end position="375"/>
    </location>
</feature>
<evidence type="ECO:0000256" key="3">
    <source>
        <dbReference type="ARBA" id="ARBA00022676"/>
    </source>
</evidence>
<dbReference type="PANTHER" id="PTHR21015:SF22">
    <property type="entry name" value="GLYCOSYLTRANSFERASE"/>
    <property type="match status" value="1"/>
</dbReference>
<dbReference type="InterPro" id="IPR006009">
    <property type="entry name" value="GlcNAc_MurG"/>
</dbReference>
<evidence type="ECO:0000256" key="6">
    <source>
        <dbReference type="ARBA" id="ARBA00022984"/>
    </source>
</evidence>
<evidence type="ECO:0000256" key="2">
    <source>
        <dbReference type="ARBA" id="ARBA00022618"/>
    </source>
</evidence>
<evidence type="ECO:0000256" key="1">
    <source>
        <dbReference type="ARBA" id="ARBA00022475"/>
    </source>
</evidence>
<keyword evidence="1 10" id="KW-1003">Cell membrane</keyword>
<keyword evidence="2 10" id="KW-0132">Cell division</keyword>
<evidence type="ECO:0000313" key="14">
    <source>
        <dbReference type="Proteomes" id="UP000578819"/>
    </source>
</evidence>
<proteinExistence type="inferred from homology"/>
<evidence type="ECO:0000256" key="7">
    <source>
        <dbReference type="ARBA" id="ARBA00023136"/>
    </source>
</evidence>
<dbReference type="Pfam" id="PF03033">
    <property type="entry name" value="Glyco_transf_28"/>
    <property type="match status" value="1"/>
</dbReference>
<comment type="similarity">
    <text evidence="10">Belongs to the glycosyltransferase 28 family. MurG subfamily.</text>
</comment>
<dbReference type="GO" id="GO:0005975">
    <property type="term" value="P:carbohydrate metabolic process"/>
    <property type="evidence" value="ECO:0007669"/>
    <property type="project" value="InterPro"/>
</dbReference>
<comment type="function">
    <text evidence="10">Cell wall formation. Catalyzes the transfer of a GlcNAc subunit on undecaprenyl-pyrophosphoryl-MurNAc-pentapeptide (lipid intermediate I) to form undecaprenyl-pyrophosphoryl-MurNAc-(pentapeptide)GlcNAc (lipid intermediate II).</text>
</comment>
<comment type="catalytic activity">
    <reaction evidence="10">
        <text>di-trans,octa-cis-undecaprenyl diphospho-N-acetyl-alpha-D-muramoyl-L-alanyl-D-glutamyl-meso-2,6-diaminopimeloyl-D-alanyl-D-alanine + UDP-N-acetyl-alpha-D-glucosamine = di-trans,octa-cis-undecaprenyl diphospho-[N-acetyl-alpha-D-glucosaminyl-(1-&gt;4)]-N-acetyl-alpha-D-muramoyl-L-alanyl-D-glutamyl-meso-2,6-diaminopimeloyl-D-alanyl-D-alanine + UDP + H(+)</text>
        <dbReference type="Rhea" id="RHEA:31227"/>
        <dbReference type="ChEBI" id="CHEBI:15378"/>
        <dbReference type="ChEBI" id="CHEBI:57705"/>
        <dbReference type="ChEBI" id="CHEBI:58223"/>
        <dbReference type="ChEBI" id="CHEBI:61387"/>
        <dbReference type="ChEBI" id="CHEBI:61388"/>
        <dbReference type="EC" id="2.4.1.227"/>
    </reaction>
</comment>
<dbReference type="RefSeq" id="WP_184538005.1">
    <property type="nucleotide sequence ID" value="NZ_JACHJW010000001.1"/>
</dbReference>
<dbReference type="GO" id="GO:0071555">
    <property type="term" value="P:cell wall organization"/>
    <property type="evidence" value="ECO:0007669"/>
    <property type="project" value="UniProtKB-KW"/>
</dbReference>
<dbReference type="Gene3D" id="3.40.50.2000">
    <property type="entry name" value="Glycogen Phosphorylase B"/>
    <property type="match status" value="2"/>
</dbReference>
<dbReference type="PANTHER" id="PTHR21015">
    <property type="entry name" value="UDP-N-ACETYLGLUCOSAMINE--N-ACETYLMURAMYL-(PENTAPEPTIDE) PYROPHOSPHORYL-UNDECAPRENOL N-ACETYLGLUCOSAMINE TRANSFERASE 1"/>
    <property type="match status" value="1"/>
</dbReference>
<dbReference type="Proteomes" id="UP000578819">
    <property type="component" value="Unassembled WGS sequence"/>
</dbReference>